<keyword evidence="1" id="KW-1133">Transmembrane helix</keyword>
<dbReference type="GO" id="GO:0005700">
    <property type="term" value="C:polytene chromosome"/>
    <property type="evidence" value="ECO:0007669"/>
    <property type="project" value="TreeGrafter"/>
</dbReference>
<sequence length="379" mass="43783">MVKIILNNKKKDSPYKSAILNLSEGNCIINNEEVALDALEQFNFSHPLLTELPLHSSTNLYRYSYHNFADLLRVPRLVYATLLHAKNPLSCHFEILPSSSFFKLKSIYKIPFSLDYRKAAKEEITISQLNDIVSDFSGFKFHFQDKFIIESQFYYEDLPAEIDADLLYKKDDVIRELLDLADNIEPLELRYINHFIGFGIYTRQPIEKDEFVLFYCGMKNLEPKAMHYYFHPKTDALNTGVDAREYGNMARFINHAPSSDEATSTSANLIAIGYNVLGVEVIALFALRDIKKGEQLLFDYSKKYFRQMELLKFNVDGNVVNSDSKELYDSNDQRVAMLRVFARHGVKQAILKLANRFIIIVLVIIVLGLFLNYSNLFNL</sequence>
<dbReference type="EMBL" id="LN614830">
    <property type="protein sequence ID" value="CEG62317.1"/>
    <property type="molecule type" value="Genomic_DNA"/>
</dbReference>
<dbReference type="PANTHER" id="PTHR46167">
    <property type="entry name" value="N-LYSINE METHYLTRANSFERASE KMT5A"/>
    <property type="match status" value="1"/>
</dbReference>
<accession>A0A098GK00</accession>
<dbReference type="PATRIC" id="fig|451.8.peg.891"/>
<feature type="transmembrane region" description="Helical" evidence="1">
    <location>
        <begin position="353"/>
        <end position="373"/>
    </location>
</feature>
<dbReference type="Pfam" id="PF00856">
    <property type="entry name" value="SET"/>
    <property type="match status" value="1"/>
</dbReference>
<evidence type="ECO:0000313" key="5">
    <source>
        <dbReference type="Proteomes" id="UP000032414"/>
    </source>
</evidence>
<dbReference type="PANTHER" id="PTHR46167:SF1">
    <property type="entry name" value="N-LYSINE METHYLTRANSFERASE KMT5A"/>
    <property type="match status" value="1"/>
</dbReference>
<dbReference type="Proteomes" id="UP000032414">
    <property type="component" value="Chromosome I"/>
</dbReference>
<keyword evidence="1" id="KW-0812">Transmembrane</keyword>
<dbReference type="PROSITE" id="PS50280">
    <property type="entry name" value="SET"/>
    <property type="match status" value="1"/>
</dbReference>
<dbReference type="InterPro" id="IPR001214">
    <property type="entry name" value="SET_dom"/>
</dbReference>
<reference evidence="4 6" key="3">
    <citation type="submission" date="2016-10" db="EMBL/GenBank/DDBJ databases">
        <authorList>
            <person name="Varghese N."/>
            <person name="Submissions S."/>
        </authorList>
    </citation>
    <scope>NUCLEOTIDE SEQUENCE [LARGE SCALE GENOMIC DNA]</scope>
    <source>
        <strain evidence="4 6">ATCC 33218</strain>
    </source>
</reference>
<dbReference type="RefSeq" id="WP_045100393.1">
    <property type="nucleotide sequence ID" value="NZ_CP020614.1"/>
</dbReference>
<organism evidence="3 5">
    <name type="scientific">Legionella micdadei</name>
    <name type="common">Tatlockia micdadei</name>
    <dbReference type="NCBI Taxonomy" id="451"/>
    <lineage>
        <taxon>Bacteria</taxon>
        <taxon>Pseudomonadati</taxon>
        <taxon>Pseudomonadota</taxon>
        <taxon>Gammaproteobacteria</taxon>
        <taxon>Legionellales</taxon>
        <taxon>Legionellaceae</taxon>
        <taxon>Legionella</taxon>
    </lineage>
</organism>
<name>A0A098GK00_LEGMI</name>
<proteinExistence type="predicted"/>
<dbReference type="EMBL" id="FMVN01000003">
    <property type="protein sequence ID" value="SCY03743.1"/>
    <property type="molecule type" value="Genomic_DNA"/>
</dbReference>
<dbReference type="GO" id="GO:0006357">
    <property type="term" value="P:regulation of transcription by RNA polymerase II"/>
    <property type="evidence" value="ECO:0007669"/>
    <property type="project" value="TreeGrafter"/>
</dbReference>
<gene>
    <name evidence="3" type="ORF">LMI_3093</name>
    <name evidence="4" type="ORF">SAMN02982997_00677</name>
</gene>
<evidence type="ECO:0000313" key="4">
    <source>
        <dbReference type="EMBL" id="SCY03743.1"/>
    </source>
</evidence>
<dbReference type="Proteomes" id="UP000182998">
    <property type="component" value="Unassembled WGS sequence"/>
</dbReference>
<dbReference type="InterPro" id="IPR046341">
    <property type="entry name" value="SET_dom_sf"/>
</dbReference>
<dbReference type="GO" id="GO:0032259">
    <property type="term" value="P:methylation"/>
    <property type="evidence" value="ECO:0007669"/>
    <property type="project" value="UniProtKB-KW"/>
</dbReference>
<dbReference type="EC" id="2.1.1.43" evidence="3"/>
<dbReference type="SUPFAM" id="SSF82199">
    <property type="entry name" value="SET domain"/>
    <property type="match status" value="1"/>
</dbReference>
<evidence type="ECO:0000256" key="1">
    <source>
        <dbReference type="SAM" id="Phobius"/>
    </source>
</evidence>
<keyword evidence="3" id="KW-0808">Transferase</keyword>
<keyword evidence="1" id="KW-0472">Membrane</keyword>
<dbReference type="OrthoDB" id="5652580at2"/>
<dbReference type="SMART" id="SM00317">
    <property type="entry name" value="SET"/>
    <property type="match status" value="1"/>
</dbReference>
<feature type="domain" description="SET" evidence="2">
    <location>
        <begin position="185"/>
        <end position="301"/>
    </location>
</feature>
<keyword evidence="6" id="KW-1185">Reference proteome</keyword>
<reference evidence="3" key="2">
    <citation type="submission" date="2014-09" db="EMBL/GenBank/DDBJ databases">
        <authorList>
            <person name="GOMEZ-VALERO Laura"/>
        </authorList>
    </citation>
    <scope>NUCLEOTIDE SEQUENCE</scope>
    <source>
        <strain evidence="3">ATCC33218</strain>
    </source>
</reference>
<dbReference type="Gene3D" id="2.170.270.10">
    <property type="entry name" value="SET domain"/>
    <property type="match status" value="1"/>
</dbReference>
<evidence type="ECO:0000313" key="6">
    <source>
        <dbReference type="Proteomes" id="UP000182998"/>
    </source>
</evidence>
<dbReference type="HOGENOM" id="CLU_729179_0_0_6"/>
<dbReference type="KEGG" id="tmc:LMI_3093"/>
<dbReference type="STRING" id="451.B6N58_14225"/>
<dbReference type="InterPro" id="IPR051760">
    <property type="entry name" value="KMT5A"/>
</dbReference>
<dbReference type="GO" id="GO:0042799">
    <property type="term" value="F:histone H4K20 methyltransferase activity"/>
    <property type="evidence" value="ECO:0007669"/>
    <property type="project" value="TreeGrafter"/>
</dbReference>
<keyword evidence="3" id="KW-0489">Methyltransferase</keyword>
<reference evidence="5" key="1">
    <citation type="submission" date="2014-09" db="EMBL/GenBank/DDBJ databases">
        <authorList>
            <person name="Gomez-Valero L."/>
        </authorList>
    </citation>
    <scope>NUCLEOTIDE SEQUENCE [LARGE SCALE GENOMIC DNA]</scope>
    <source>
        <strain evidence="5">ATCC33218</strain>
    </source>
</reference>
<dbReference type="AlphaFoldDB" id="A0A098GK00"/>
<evidence type="ECO:0000313" key="3">
    <source>
        <dbReference type="EMBL" id="CEG62317.1"/>
    </source>
</evidence>
<protein>
    <submittedName>
        <fullName evidence="3">Histone-lysine N-methyltransferase [SET domain]</fullName>
        <ecNumber evidence="3">2.1.1.43</ecNumber>
    </submittedName>
    <submittedName>
        <fullName evidence="4">SET domain-containing protein</fullName>
    </submittedName>
</protein>
<evidence type="ECO:0000259" key="2">
    <source>
        <dbReference type="PROSITE" id="PS50280"/>
    </source>
</evidence>